<accession>A0A645DLX1</accession>
<evidence type="ECO:0000256" key="4">
    <source>
        <dbReference type="ARBA" id="ARBA00023002"/>
    </source>
</evidence>
<evidence type="ECO:0000313" key="6">
    <source>
        <dbReference type="EMBL" id="MPM90241.1"/>
    </source>
</evidence>
<dbReference type="Gene3D" id="3.50.50.60">
    <property type="entry name" value="FAD/NAD(P)-binding domain"/>
    <property type="match status" value="1"/>
</dbReference>
<dbReference type="InterPro" id="IPR023753">
    <property type="entry name" value="FAD/NAD-binding_dom"/>
</dbReference>
<dbReference type="PRINTS" id="PR00469">
    <property type="entry name" value="PNDRDTASEII"/>
</dbReference>
<name>A0A645DLX1_9ZZZZ</name>
<dbReference type="GO" id="GO:0016491">
    <property type="term" value="F:oxidoreductase activity"/>
    <property type="evidence" value="ECO:0007669"/>
    <property type="project" value="UniProtKB-KW"/>
</dbReference>
<evidence type="ECO:0000256" key="2">
    <source>
        <dbReference type="ARBA" id="ARBA00022630"/>
    </source>
</evidence>
<dbReference type="Pfam" id="PF07992">
    <property type="entry name" value="Pyr_redox_2"/>
    <property type="match status" value="1"/>
</dbReference>
<evidence type="ECO:0000256" key="3">
    <source>
        <dbReference type="ARBA" id="ARBA00022643"/>
    </source>
</evidence>
<gene>
    <name evidence="6" type="primary">fldZ_7</name>
    <name evidence="6" type="ORF">SDC9_137362</name>
</gene>
<dbReference type="InterPro" id="IPR036188">
    <property type="entry name" value="FAD/NAD-bd_sf"/>
</dbReference>
<feature type="domain" description="FAD/NAD(P)-binding" evidence="5">
    <location>
        <begin position="19"/>
        <end position="251"/>
    </location>
</feature>
<evidence type="ECO:0000256" key="1">
    <source>
        <dbReference type="ARBA" id="ARBA00001917"/>
    </source>
</evidence>
<keyword evidence="2" id="KW-0285">Flavoprotein</keyword>
<dbReference type="EMBL" id="VSSQ01037525">
    <property type="protein sequence ID" value="MPM90241.1"/>
    <property type="molecule type" value="Genomic_DNA"/>
</dbReference>
<dbReference type="AlphaFoldDB" id="A0A645DLX1"/>
<reference evidence="6" key="1">
    <citation type="submission" date="2019-08" db="EMBL/GenBank/DDBJ databases">
        <authorList>
            <person name="Kucharzyk K."/>
            <person name="Murdoch R.W."/>
            <person name="Higgins S."/>
            <person name="Loffler F."/>
        </authorList>
    </citation>
    <scope>NUCLEOTIDE SEQUENCE</scope>
</reference>
<dbReference type="InterPro" id="IPR051793">
    <property type="entry name" value="NADH:flavin_oxidoreductase"/>
</dbReference>
<comment type="caution">
    <text evidence="6">The sequence shown here is derived from an EMBL/GenBank/DDBJ whole genome shotgun (WGS) entry which is preliminary data.</text>
</comment>
<dbReference type="EC" id="1.3.1.-" evidence="6"/>
<organism evidence="6">
    <name type="scientific">bioreactor metagenome</name>
    <dbReference type="NCBI Taxonomy" id="1076179"/>
    <lineage>
        <taxon>unclassified sequences</taxon>
        <taxon>metagenomes</taxon>
        <taxon>ecological metagenomes</taxon>
    </lineage>
</organism>
<protein>
    <submittedName>
        <fullName evidence="6">Cinnamate reductase</fullName>
        <ecNumber evidence="6">1.3.1.-</ecNumber>
    </submittedName>
</protein>
<comment type="cofactor">
    <cofactor evidence="1">
        <name>FMN</name>
        <dbReference type="ChEBI" id="CHEBI:58210"/>
    </cofactor>
</comment>
<dbReference type="Gene3D" id="3.40.50.720">
    <property type="entry name" value="NAD(P)-binding Rossmann-like Domain"/>
    <property type="match status" value="1"/>
</dbReference>
<keyword evidence="3" id="KW-0288">FMN</keyword>
<dbReference type="PANTHER" id="PTHR42917:SF2">
    <property type="entry name" value="2,4-DIENOYL-COA REDUCTASE [(2E)-ENOYL-COA-PRODUCING]"/>
    <property type="match status" value="1"/>
</dbReference>
<proteinExistence type="predicted"/>
<dbReference type="PANTHER" id="PTHR42917">
    <property type="entry name" value="2,4-DIENOYL-COA REDUCTASE"/>
    <property type="match status" value="1"/>
</dbReference>
<sequence length="281" mass="29923">MLGVEYIYENIEKNGKSKSVVVIGGGPGGMEAAITLANKNFKVTLVDKNDRLGGTLNVADKAKGKHVITDYVKTMEKLVEKAGVNVVLNTEATPENIKKYNPVGVFIAVGAEPVNPPIKGIDGANVYKPEDVLLDNVKITGKVAVVGTGLTGLEVLEKLGDEGCELTAVEMLSDIGPGVFPPIRKYIIADIMSHNLVSYVAHKLLEIKEKSIVLENISTGETVEAACDSVVVSLGVAPKKGLVESFEKEFDRVIVIGDASKGGRIHNATKDGFTKAYAFEI</sequence>
<dbReference type="SUPFAM" id="SSF51905">
    <property type="entry name" value="FAD/NAD(P)-binding domain"/>
    <property type="match status" value="1"/>
</dbReference>
<keyword evidence="4 6" id="KW-0560">Oxidoreductase</keyword>
<evidence type="ECO:0000259" key="5">
    <source>
        <dbReference type="Pfam" id="PF07992"/>
    </source>
</evidence>
<dbReference type="PRINTS" id="PR00368">
    <property type="entry name" value="FADPNR"/>
</dbReference>